<protein>
    <recommendedName>
        <fullName evidence="4">DUF3953 domain-containing protein</fullName>
    </recommendedName>
</protein>
<gene>
    <name evidence="2" type="ORF">P6P90_14255</name>
</gene>
<feature type="transmembrane region" description="Helical" evidence="1">
    <location>
        <begin position="20"/>
        <end position="39"/>
    </location>
</feature>
<proteinExistence type="predicted"/>
<evidence type="ECO:0000256" key="1">
    <source>
        <dbReference type="SAM" id="Phobius"/>
    </source>
</evidence>
<dbReference type="Proteomes" id="UP001218246">
    <property type="component" value="Unassembled WGS sequence"/>
</dbReference>
<keyword evidence="1" id="KW-0812">Transmembrane</keyword>
<organism evidence="2 3">
    <name type="scientific">Ectobacillus antri</name>
    <dbReference type="NCBI Taxonomy" id="2486280"/>
    <lineage>
        <taxon>Bacteria</taxon>
        <taxon>Bacillati</taxon>
        <taxon>Bacillota</taxon>
        <taxon>Bacilli</taxon>
        <taxon>Bacillales</taxon>
        <taxon>Bacillaceae</taxon>
        <taxon>Ectobacillus</taxon>
    </lineage>
</organism>
<dbReference type="EMBL" id="JARULN010000019">
    <property type="protein sequence ID" value="MDG5755108.1"/>
    <property type="molecule type" value="Genomic_DNA"/>
</dbReference>
<name>A0ABT6H8B3_9BACI</name>
<evidence type="ECO:0000313" key="3">
    <source>
        <dbReference type="Proteomes" id="UP001218246"/>
    </source>
</evidence>
<reference evidence="2 3" key="1">
    <citation type="submission" date="2023-04" db="EMBL/GenBank/DDBJ databases">
        <title>Ectobacillus antri isolated from activated sludge.</title>
        <authorList>
            <person name="Yan P."/>
            <person name="Liu X."/>
        </authorList>
    </citation>
    <scope>NUCLEOTIDE SEQUENCE [LARGE SCALE GENOMIC DNA]</scope>
    <source>
        <strain evidence="2 3">C18H</strain>
    </source>
</reference>
<comment type="caution">
    <text evidence="2">The sequence shown here is derived from an EMBL/GenBank/DDBJ whole genome shotgun (WGS) entry which is preliminary data.</text>
</comment>
<keyword evidence="1" id="KW-0472">Membrane</keyword>
<evidence type="ECO:0008006" key="4">
    <source>
        <dbReference type="Google" id="ProtNLM"/>
    </source>
</evidence>
<feature type="transmembrane region" description="Helical" evidence="1">
    <location>
        <begin position="45"/>
        <end position="62"/>
    </location>
</feature>
<evidence type="ECO:0000313" key="2">
    <source>
        <dbReference type="EMBL" id="MDG5755108.1"/>
    </source>
</evidence>
<accession>A0ABT6H8B3</accession>
<keyword evidence="1" id="KW-1133">Transmembrane helix</keyword>
<sequence length="101" mass="11859">MGLFLNKLGKRIVKDRIKPFVFIQLIVLIAYLIVSFYSLKNHEVNYFYQGLSQIIVAVFWLLMGIEQFILKKKLYSIFSIIFSVLFIYLAIQSFSLLKIKG</sequence>
<feature type="transmembrane region" description="Helical" evidence="1">
    <location>
        <begin position="74"/>
        <end position="91"/>
    </location>
</feature>
<dbReference type="RefSeq" id="WP_278018363.1">
    <property type="nucleotide sequence ID" value="NZ_JARRRY010000010.1"/>
</dbReference>
<keyword evidence="3" id="KW-1185">Reference proteome</keyword>